<keyword evidence="1" id="KW-0472">Membrane</keyword>
<reference evidence="2 3" key="1">
    <citation type="journal article" date="2016" name="Int. J. Syst. Evol. Microbiol.">
        <title>Arsenicitalea aurantiaca gen. nov., sp. nov., a new member of the family Hyphomicrobiaceae, isolated from high-arsenic sediment.</title>
        <authorList>
            <person name="Mu Y."/>
            <person name="Zhou L."/>
            <person name="Zeng X.C."/>
            <person name="Liu L."/>
            <person name="Pan Y."/>
            <person name="Chen X."/>
            <person name="Wang J."/>
            <person name="Li S."/>
            <person name="Li W.J."/>
            <person name="Wang Y."/>
        </authorList>
    </citation>
    <scope>NUCLEOTIDE SEQUENCE [LARGE SCALE GENOMIC DNA]</scope>
    <source>
        <strain evidence="2 3">42-50</strain>
    </source>
</reference>
<keyword evidence="1" id="KW-1133">Transmembrane helix</keyword>
<organism evidence="2 3">
    <name type="scientific">Arsenicitalea aurantiaca</name>
    <dbReference type="NCBI Taxonomy" id="1783274"/>
    <lineage>
        <taxon>Bacteria</taxon>
        <taxon>Pseudomonadati</taxon>
        <taxon>Pseudomonadota</taxon>
        <taxon>Alphaproteobacteria</taxon>
        <taxon>Hyphomicrobiales</taxon>
        <taxon>Devosiaceae</taxon>
        <taxon>Arsenicitalea</taxon>
    </lineage>
</organism>
<dbReference type="EMBL" id="RZNJ01000003">
    <property type="protein sequence ID" value="RUT31095.1"/>
    <property type="molecule type" value="Genomic_DNA"/>
</dbReference>
<gene>
    <name evidence="2" type="ORF">EMQ25_09470</name>
</gene>
<evidence type="ECO:0000313" key="2">
    <source>
        <dbReference type="EMBL" id="RUT31095.1"/>
    </source>
</evidence>
<keyword evidence="1" id="KW-0812">Transmembrane</keyword>
<accession>A0A433XAJ9</accession>
<name>A0A433XAJ9_9HYPH</name>
<proteinExistence type="predicted"/>
<protein>
    <submittedName>
        <fullName evidence="2">Uncharacterized protein</fullName>
    </submittedName>
</protein>
<dbReference type="Proteomes" id="UP000281547">
    <property type="component" value="Unassembled WGS sequence"/>
</dbReference>
<evidence type="ECO:0000256" key="1">
    <source>
        <dbReference type="SAM" id="Phobius"/>
    </source>
</evidence>
<keyword evidence="3" id="KW-1185">Reference proteome</keyword>
<evidence type="ECO:0000313" key="3">
    <source>
        <dbReference type="Proteomes" id="UP000281547"/>
    </source>
</evidence>
<feature type="transmembrane region" description="Helical" evidence="1">
    <location>
        <begin position="25"/>
        <end position="45"/>
    </location>
</feature>
<comment type="caution">
    <text evidence="2">The sequence shown here is derived from an EMBL/GenBank/DDBJ whole genome shotgun (WGS) entry which is preliminary data.</text>
</comment>
<dbReference type="RefSeq" id="WP_127188341.1">
    <property type="nucleotide sequence ID" value="NZ_RZNJ01000003.1"/>
</dbReference>
<dbReference type="AlphaFoldDB" id="A0A433XAJ9"/>
<sequence length="66" mass="6865">MAIERETVVERPVERETVVTGGSPFGAIGAIIAVILLVVLALWLFGGVFNGGESVSVDLPTVTVDP</sequence>